<feature type="region of interest" description="Disordered" evidence="1">
    <location>
        <begin position="311"/>
        <end position="359"/>
    </location>
</feature>
<organism evidence="3">
    <name type="scientific">Clastoptera arizonana</name>
    <name type="common">Arizona spittle bug</name>
    <dbReference type="NCBI Taxonomy" id="38151"/>
    <lineage>
        <taxon>Eukaryota</taxon>
        <taxon>Metazoa</taxon>
        <taxon>Ecdysozoa</taxon>
        <taxon>Arthropoda</taxon>
        <taxon>Hexapoda</taxon>
        <taxon>Insecta</taxon>
        <taxon>Pterygota</taxon>
        <taxon>Neoptera</taxon>
        <taxon>Paraneoptera</taxon>
        <taxon>Hemiptera</taxon>
        <taxon>Auchenorrhyncha</taxon>
        <taxon>Cercopoidea</taxon>
        <taxon>Clastopteridae</taxon>
        <taxon>Clastoptera</taxon>
    </lineage>
</organism>
<sequence length="928" mass="103807">MARAGMTRWHTRNTASGAEGGDEVQRSLELLDRVLSEFDDLENGNIAVEEASGHVSSTPEDESPSLGGHQSEDDGYMSMNGRRTKFVLNFRPVPDEGHLLQLPPTPEPAEGSPPNEIADFPPPPEEAERIISTLLPRVSPINSKKRSNSSPSRNILKELTFSGDDRTVTTATQTTLPKTRHQRPYGWENGTTSEFHLQDPLTDSSVRFRSLPYSGSLQWCSPRSPLPPRTVPTVVERHREVRRRTGSTETETDDLPLRTLSELTDDDHANFSDDSLEELLPPPPPVSKRSSIAWEVPFDLDDEALLTPGSTKVIGRRRRKSTDRSSTGSIPRIRDQDDWPDPPTGTEDGSLSSFSDSSHWDSSVNKLDDSIILPPELSSSDISASGTYIIRKGRRRERASLHNIEHNQTNKRQHHSTPSPKQADLKRCSSTFDNIKTLLKEGLIEGLDDAPPDFQPPTPPVIVRVVSLPTLTIDETCQTEIQTSDVQIDVKLHDVGIQVMEDLAESTHKESVEESTQVSLEFREFEKDEIPDPSPVKEEPIPVKDEPTPVKEEPVPVKEEPIQIVASEHIMEDPWVMANEISEVKVVPVVEDTSEKPPSEFKVMVEVLQHEFGPLPPSPVQEDDDDEYPDTLQNSPRNKTDSVPEPFYRCLEPPGSDPIGARLLNRPCPEPPPHREQTSSLKTRSMDAGFSRNHKNQHSGSRREIPSERRTLPSELPGPSRRRTFQKRSSHSPREEGHMQVSCSLPETPIFARGCDIPRTPHRRAPDIPGSTRTAPRPVGIQTGSYRKTIGAGHGMGTSVSLGQAMVGAELLRLAGPGRGWYPRHRQPRPASVEHLDHLAHPSVNPGPWDSSRKPLTLPPNLTPKFFHRSPREALRRVTSLLIRKGNTKENKKEPISPTTNEGENTCRKRGFFKNFWKRSRHYSLEQQ</sequence>
<reference evidence="3" key="1">
    <citation type="submission" date="2015-12" db="EMBL/GenBank/DDBJ databases">
        <title>De novo transcriptome assembly of four potential Pierce s Disease insect vectors from Arizona vineyards.</title>
        <authorList>
            <person name="Tassone E.E."/>
        </authorList>
    </citation>
    <scope>NUCLEOTIDE SEQUENCE</scope>
</reference>
<gene>
    <name evidence="3" type="ORF">g.25204</name>
    <name evidence="2" type="ORF">g.25206</name>
</gene>
<feature type="region of interest" description="Disordered" evidence="1">
    <location>
        <begin position="1"/>
        <end position="24"/>
    </location>
</feature>
<evidence type="ECO:0000256" key="1">
    <source>
        <dbReference type="SAM" id="MobiDB-lite"/>
    </source>
</evidence>
<dbReference type="EMBL" id="GEDC01024042">
    <property type="protein sequence ID" value="JAS13256.1"/>
    <property type="molecule type" value="Transcribed_RNA"/>
</dbReference>
<feature type="region of interest" description="Disordered" evidence="1">
    <location>
        <begin position="42"/>
        <end position="78"/>
    </location>
</feature>
<feature type="region of interest" description="Disordered" evidence="1">
    <location>
        <begin position="612"/>
        <end position="741"/>
    </location>
</feature>
<dbReference type="EMBL" id="GEDC01029233">
    <property type="protein sequence ID" value="JAS08065.1"/>
    <property type="molecule type" value="Transcribed_RNA"/>
</dbReference>
<feature type="region of interest" description="Disordered" evidence="1">
    <location>
        <begin position="168"/>
        <end position="194"/>
    </location>
</feature>
<accession>A0A1B6CIF9</accession>
<feature type="compositionally biased region" description="Basic and acidic residues" evidence="1">
    <location>
        <begin position="701"/>
        <end position="712"/>
    </location>
</feature>
<feature type="region of interest" description="Disordered" evidence="1">
    <location>
        <begin position="526"/>
        <end position="557"/>
    </location>
</feature>
<feature type="region of interest" description="Disordered" evidence="1">
    <location>
        <begin position="403"/>
        <end position="426"/>
    </location>
</feature>
<name>A0A1B6CIF9_9HEMI</name>
<feature type="compositionally biased region" description="Basic residues" evidence="1">
    <location>
        <begin position="720"/>
        <end position="731"/>
    </location>
</feature>
<proteinExistence type="predicted"/>
<feature type="region of interest" description="Disordered" evidence="1">
    <location>
        <begin position="238"/>
        <end position="288"/>
    </location>
</feature>
<feature type="region of interest" description="Disordered" evidence="1">
    <location>
        <begin position="757"/>
        <end position="782"/>
    </location>
</feature>
<feature type="compositionally biased region" description="Low complexity" evidence="1">
    <location>
        <begin position="168"/>
        <end position="177"/>
    </location>
</feature>
<feature type="region of interest" description="Disordered" evidence="1">
    <location>
        <begin position="886"/>
        <end position="905"/>
    </location>
</feature>
<dbReference type="AlphaFoldDB" id="A0A1B6CIF9"/>
<evidence type="ECO:0000313" key="2">
    <source>
        <dbReference type="EMBL" id="JAS08065.1"/>
    </source>
</evidence>
<protein>
    <submittedName>
        <fullName evidence="3">Uncharacterized protein</fullName>
    </submittedName>
</protein>
<feature type="compositionally biased region" description="Low complexity" evidence="1">
    <location>
        <begin position="348"/>
        <end position="359"/>
    </location>
</feature>
<feature type="region of interest" description="Disordered" evidence="1">
    <location>
        <begin position="95"/>
        <end position="119"/>
    </location>
</feature>
<evidence type="ECO:0000313" key="3">
    <source>
        <dbReference type="EMBL" id="JAS13256.1"/>
    </source>
</evidence>